<dbReference type="Gene3D" id="3.20.20.30">
    <property type="entry name" value="Luciferase-like domain"/>
    <property type="match status" value="1"/>
</dbReference>
<proteinExistence type="predicted"/>
<dbReference type="OrthoDB" id="9780518at2"/>
<comment type="caution">
    <text evidence="3">The sequence shown here is derived from an EMBL/GenBank/DDBJ whole genome shotgun (WGS) entry which is preliminary data.</text>
</comment>
<reference evidence="3 4" key="1">
    <citation type="submission" date="2018-07" db="EMBL/GenBank/DDBJ databases">
        <title>Genomic Encyclopedia of Type Strains, Phase III (KMG-III): the genomes of soil and plant-associated and newly described type strains.</title>
        <authorList>
            <person name="Whitman W."/>
        </authorList>
    </citation>
    <scope>NUCLEOTIDE SEQUENCE [LARGE SCALE GENOMIC DNA]</scope>
    <source>
        <strain evidence="3 4">CECT 7287</strain>
    </source>
</reference>
<evidence type="ECO:0000259" key="2">
    <source>
        <dbReference type="Pfam" id="PF00296"/>
    </source>
</evidence>
<comment type="similarity">
    <text evidence="1">To bacterial alkanal monooxygenase alpha and beta chains.</text>
</comment>
<dbReference type="EMBL" id="QRDZ01000041">
    <property type="protein sequence ID" value="RED55919.1"/>
    <property type="molecule type" value="Genomic_DNA"/>
</dbReference>
<dbReference type="PANTHER" id="PTHR30137:SF19">
    <property type="entry name" value="LUCIFERASE-LIKE MONOOXYGENASE"/>
    <property type="match status" value="1"/>
</dbReference>
<sequence length="342" mass="37283">MTLKLGILDQSIVFPGQTPSEALGNTVRLAQLAEELGFERFWVSEHHDSPQMAGASPEVLISHLLARTDKIRIGSGGVMLQHYSPYKVAENFNVLASLAPGRVDLGIGRAPGGLPRSTRALQEGVAEPESLEVKLAQLEQYLRGPVTDDEPLAGLQANPLPVQPADVYLLGTSVSSARLAAERGFPYAFALFINNDPAAAKEAFDAYRAGFNRAKGGEPRTLLALSVIAADTEEEAAELAGQFKNVRVTLASGKTVNVGSLEQAEEFARQAGETYTAEVRDADITQGTKETVRRRLLELQQTYGADELIFTTIIPDFEKRVRSFRLLKEAFEEQEQFEEQPA</sequence>
<evidence type="ECO:0000313" key="3">
    <source>
        <dbReference type="EMBL" id="RED55919.1"/>
    </source>
</evidence>
<dbReference type="InterPro" id="IPR019949">
    <property type="entry name" value="CmoO-like"/>
</dbReference>
<name>A0A3D9I2W6_9BACL</name>
<keyword evidence="4" id="KW-1185">Reference proteome</keyword>
<dbReference type="PANTHER" id="PTHR30137">
    <property type="entry name" value="LUCIFERASE-LIKE MONOOXYGENASE"/>
    <property type="match status" value="1"/>
</dbReference>
<dbReference type="RefSeq" id="WP_116065073.1">
    <property type="nucleotide sequence ID" value="NZ_QRDZ01000041.1"/>
</dbReference>
<dbReference type="InterPro" id="IPR011251">
    <property type="entry name" value="Luciferase-like_dom"/>
</dbReference>
<dbReference type="InterPro" id="IPR036661">
    <property type="entry name" value="Luciferase-like_sf"/>
</dbReference>
<dbReference type="GO" id="GO:0016705">
    <property type="term" value="F:oxidoreductase activity, acting on paired donors, with incorporation or reduction of molecular oxygen"/>
    <property type="evidence" value="ECO:0007669"/>
    <property type="project" value="InterPro"/>
</dbReference>
<accession>A0A3D9I2W6</accession>
<dbReference type="Pfam" id="PF00296">
    <property type="entry name" value="Bac_luciferase"/>
    <property type="match status" value="1"/>
</dbReference>
<dbReference type="GO" id="GO:0005829">
    <property type="term" value="C:cytosol"/>
    <property type="evidence" value="ECO:0007669"/>
    <property type="project" value="TreeGrafter"/>
</dbReference>
<feature type="domain" description="Luciferase-like" evidence="2">
    <location>
        <begin position="5"/>
        <end position="303"/>
    </location>
</feature>
<gene>
    <name evidence="3" type="ORF">DFP98_14146</name>
</gene>
<organism evidence="3 4">
    <name type="scientific">Cohnella phaseoli</name>
    <dbReference type="NCBI Taxonomy" id="456490"/>
    <lineage>
        <taxon>Bacteria</taxon>
        <taxon>Bacillati</taxon>
        <taxon>Bacillota</taxon>
        <taxon>Bacilli</taxon>
        <taxon>Bacillales</taxon>
        <taxon>Paenibacillaceae</taxon>
        <taxon>Cohnella</taxon>
    </lineage>
</organism>
<evidence type="ECO:0000256" key="1">
    <source>
        <dbReference type="ARBA" id="ARBA00007789"/>
    </source>
</evidence>
<dbReference type="SUPFAM" id="SSF51679">
    <property type="entry name" value="Bacterial luciferase-like"/>
    <property type="match status" value="1"/>
</dbReference>
<dbReference type="NCBIfam" id="TIGR03558">
    <property type="entry name" value="oxido_grp_1"/>
    <property type="match status" value="1"/>
</dbReference>
<dbReference type="AlphaFoldDB" id="A0A3D9I2W6"/>
<evidence type="ECO:0000313" key="4">
    <source>
        <dbReference type="Proteomes" id="UP000256977"/>
    </source>
</evidence>
<dbReference type="InterPro" id="IPR050766">
    <property type="entry name" value="Bact_Lucif_Oxidored"/>
</dbReference>
<protein>
    <submittedName>
        <fullName evidence="3">Luciferase family oxidoreductase group 1</fullName>
    </submittedName>
</protein>
<dbReference type="Proteomes" id="UP000256977">
    <property type="component" value="Unassembled WGS sequence"/>
</dbReference>